<dbReference type="EMBL" id="CP036317">
    <property type="protein sequence ID" value="QDV16012.1"/>
    <property type="molecule type" value="Genomic_DNA"/>
</dbReference>
<organism evidence="1 2">
    <name type="scientific">Gimesia panareensis</name>
    <dbReference type="NCBI Taxonomy" id="2527978"/>
    <lineage>
        <taxon>Bacteria</taxon>
        <taxon>Pseudomonadati</taxon>
        <taxon>Planctomycetota</taxon>
        <taxon>Planctomycetia</taxon>
        <taxon>Planctomycetales</taxon>
        <taxon>Planctomycetaceae</taxon>
        <taxon>Gimesia</taxon>
    </lineage>
</organism>
<evidence type="ECO:0000313" key="1">
    <source>
        <dbReference type="EMBL" id="QDV16012.1"/>
    </source>
</evidence>
<protein>
    <submittedName>
        <fullName evidence="1">Uncharacterized protein</fullName>
    </submittedName>
</protein>
<accession>A0A518FI45</accession>
<dbReference type="AlphaFoldDB" id="A0A518FI45"/>
<evidence type="ECO:0000313" key="2">
    <source>
        <dbReference type="Proteomes" id="UP000320839"/>
    </source>
</evidence>
<name>A0A518FI45_9PLAN</name>
<reference evidence="1 2" key="1">
    <citation type="submission" date="2019-02" db="EMBL/GenBank/DDBJ databases">
        <title>Deep-cultivation of Planctomycetes and their phenomic and genomic characterization uncovers novel biology.</title>
        <authorList>
            <person name="Wiegand S."/>
            <person name="Jogler M."/>
            <person name="Boedeker C."/>
            <person name="Pinto D."/>
            <person name="Vollmers J."/>
            <person name="Rivas-Marin E."/>
            <person name="Kohn T."/>
            <person name="Peeters S.H."/>
            <person name="Heuer A."/>
            <person name="Rast P."/>
            <person name="Oberbeckmann S."/>
            <person name="Bunk B."/>
            <person name="Jeske O."/>
            <person name="Meyerdierks A."/>
            <person name="Storesund J.E."/>
            <person name="Kallscheuer N."/>
            <person name="Luecker S."/>
            <person name="Lage O.M."/>
            <person name="Pohl T."/>
            <person name="Merkel B.J."/>
            <person name="Hornburger P."/>
            <person name="Mueller R.-W."/>
            <person name="Bruemmer F."/>
            <person name="Labrenz M."/>
            <person name="Spormann A.M."/>
            <person name="Op den Camp H."/>
            <person name="Overmann J."/>
            <person name="Amann R."/>
            <person name="Jetten M.S.M."/>
            <person name="Mascher T."/>
            <person name="Medema M.H."/>
            <person name="Devos D.P."/>
            <person name="Kaster A.-K."/>
            <person name="Ovreas L."/>
            <person name="Rohde M."/>
            <person name="Galperin M.Y."/>
            <person name="Jogler C."/>
        </authorList>
    </citation>
    <scope>NUCLEOTIDE SEQUENCE [LARGE SCALE GENOMIC DNA]</scope>
    <source>
        <strain evidence="1 2">Pan153</strain>
    </source>
</reference>
<dbReference type="Proteomes" id="UP000320839">
    <property type="component" value="Chromosome"/>
</dbReference>
<proteinExistence type="predicted"/>
<sequence length="49" mass="5619">MPTGLIRWSLSDFRLLNNAFKLGYYASSIQNNRVLAFHDSADDVCGERR</sequence>
<gene>
    <name evidence="1" type="ORF">Pan153_06310</name>
</gene>